<dbReference type="Gene3D" id="3.30.70.360">
    <property type="match status" value="1"/>
</dbReference>
<evidence type="ECO:0000256" key="4">
    <source>
        <dbReference type="SAM" id="MobiDB-lite"/>
    </source>
</evidence>
<dbReference type="InterPro" id="IPR002933">
    <property type="entry name" value="Peptidase_M20"/>
</dbReference>
<keyword evidence="1" id="KW-0645">Protease</keyword>
<dbReference type="SUPFAM" id="SSF53187">
    <property type="entry name" value="Zn-dependent exopeptidases"/>
    <property type="match status" value="1"/>
</dbReference>
<evidence type="ECO:0000256" key="3">
    <source>
        <dbReference type="ARBA" id="ARBA00022801"/>
    </source>
</evidence>
<dbReference type="PANTHER" id="PTHR43270:SF12">
    <property type="entry name" value="SUCCINYL-DIAMINOPIMELATE DESUCCINYLASE"/>
    <property type="match status" value="1"/>
</dbReference>
<keyword evidence="7" id="KW-1185">Reference proteome</keyword>
<sequence>MGRGERPGNGLFADHRASEGRAGTRAGDPVRCGGRTARGGAALADQPHRGSLPNRQPGAGRLAITAGAGAGASLRAGDTVSIDDVYAHIDAGFGAALEELAYLVGIAGVSASPTEDLALCAQAVQHSVCGSGLRTHLIEGFGPPAVYGECIVDPGRPTVLIYGHYDVQPAETSAHWQGDPFEPTIRDGRMYGRGTSDNKGQHLAQLWALRATLAAHGELPVNVKVLIEGEEEIGSPHLAELVRENRHLLAADLAITSDGPVHRSGMPQLVLGTRGQLGVELCTRGANRDAHAGSLGGLLPDAAQQLTQALATLWKPSGEIAVAGFFDDVRPPTPAESANLAGLPLDLKDHFSDYDITELPSPEGRDYYERLMLRPTMTITGLTSGYTGPGMKTVISSSARAHLDMRLVPGQHPDEIFRLLQVHLAQHAPMVGLTRLSSIPPSRTALDNPYVAILAGAVAQAIGVIPFVVPSLGSSLPNYVFTDILGIPSILVPYANPDQNNHAPNENFELSRFKDGMRICATILEHVGSHTVERSEGNVRLEQERVE</sequence>
<dbReference type="Proteomes" id="UP000298252">
    <property type="component" value="Unassembled WGS sequence"/>
</dbReference>
<dbReference type="Pfam" id="PF07687">
    <property type="entry name" value="M20_dimer"/>
    <property type="match status" value="1"/>
</dbReference>
<feature type="domain" description="Peptidase M20 dimerisation" evidence="5">
    <location>
        <begin position="272"/>
        <end position="429"/>
    </location>
</feature>
<comment type="caution">
    <text evidence="6">The sequence shown here is derived from an EMBL/GenBank/DDBJ whole genome shotgun (WGS) entry which is preliminary data.</text>
</comment>
<gene>
    <name evidence="6" type="ORF">E3O21_11810</name>
</gene>
<dbReference type="EMBL" id="SOFD01000029">
    <property type="protein sequence ID" value="TFB75514.1"/>
    <property type="molecule type" value="Genomic_DNA"/>
</dbReference>
<dbReference type="PANTHER" id="PTHR43270">
    <property type="entry name" value="BETA-ALA-HIS DIPEPTIDASE"/>
    <property type="match status" value="1"/>
</dbReference>
<evidence type="ECO:0000313" key="7">
    <source>
        <dbReference type="Proteomes" id="UP000298252"/>
    </source>
</evidence>
<keyword evidence="3" id="KW-0378">Hydrolase</keyword>
<evidence type="ECO:0000256" key="2">
    <source>
        <dbReference type="ARBA" id="ARBA00022723"/>
    </source>
</evidence>
<organism evidence="6 7">
    <name type="scientific">Cryobacterium flavum</name>
    <dbReference type="NCBI Taxonomy" id="1424659"/>
    <lineage>
        <taxon>Bacteria</taxon>
        <taxon>Bacillati</taxon>
        <taxon>Actinomycetota</taxon>
        <taxon>Actinomycetes</taxon>
        <taxon>Micrococcales</taxon>
        <taxon>Microbacteriaceae</taxon>
        <taxon>Cryobacterium</taxon>
    </lineage>
</organism>
<accession>A0ABY2HZS3</accession>
<keyword evidence="2" id="KW-0479">Metal-binding</keyword>
<evidence type="ECO:0000313" key="6">
    <source>
        <dbReference type="EMBL" id="TFB75514.1"/>
    </source>
</evidence>
<feature type="region of interest" description="Disordered" evidence="4">
    <location>
        <begin position="1"/>
        <end position="59"/>
    </location>
</feature>
<name>A0ABY2HZS3_9MICO</name>
<proteinExistence type="predicted"/>
<dbReference type="InterPro" id="IPR051458">
    <property type="entry name" value="Cyt/Met_Dipeptidase"/>
</dbReference>
<feature type="compositionally biased region" description="Low complexity" evidence="4">
    <location>
        <begin position="31"/>
        <end position="44"/>
    </location>
</feature>
<evidence type="ECO:0000259" key="5">
    <source>
        <dbReference type="Pfam" id="PF07687"/>
    </source>
</evidence>
<dbReference type="Gene3D" id="3.40.630.10">
    <property type="entry name" value="Zn peptidases"/>
    <property type="match status" value="1"/>
</dbReference>
<reference evidence="6 7" key="1">
    <citation type="submission" date="2019-03" db="EMBL/GenBank/DDBJ databases">
        <title>Genomics of glacier-inhabiting Cryobacterium strains.</title>
        <authorList>
            <person name="Liu Q."/>
            <person name="Xin Y.-H."/>
        </authorList>
    </citation>
    <scope>NUCLEOTIDE SEQUENCE [LARGE SCALE GENOMIC DNA]</scope>
    <source>
        <strain evidence="6 7">Hh8</strain>
    </source>
</reference>
<protein>
    <submittedName>
        <fullName evidence="6">M20/M25/M40 family metallo-hydrolase</fullName>
    </submittedName>
</protein>
<dbReference type="Pfam" id="PF01546">
    <property type="entry name" value="Peptidase_M20"/>
    <property type="match status" value="1"/>
</dbReference>
<evidence type="ECO:0000256" key="1">
    <source>
        <dbReference type="ARBA" id="ARBA00022670"/>
    </source>
</evidence>
<dbReference type="InterPro" id="IPR011650">
    <property type="entry name" value="Peptidase_M20_dimer"/>
</dbReference>